<dbReference type="CDD" id="cd09641">
    <property type="entry name" value="Cas3''_I"/>
    <property type="match status" value="1"/>
</dbReference>
<evidence type="ECO:0000256" key="6">
    <source>
        <dbReference type="ARBA" id="ARBA00022801"/>
    </source>
</evidence>
<dbReference type="GO" id="GO:0004518">
    <property type="term" value="F:nuclease activity"/>
    <property type="evidence" value="ECO:0007669"/>
    <property type="project" value="UniProtKB-KW"/>
</dbReference>
<comment type="similarity">
    <text evidence="2">In the central section; belongs to the CRISPR-associated helicase Cas3 family.</text>
</comment>
<dbReference type="PROSITE" id="PS51643">
    <property type="entry name" value="HD_CAS3"/>
    <property type="match status" value="1"/>
</dbReference>
<keyword evidence="6 12" id="KW-0378">Hydrolase</keyword>
<evidence type="ECO:0000256" key="3">
    <source>
        <dbReference type="ARBA" id="ARBA00022722"/>
    </source>
</evidence>
<dbReference type="NCBIfam" id="TIGR01596">
    <property type="entry name" value="cas3_HD"/>
    <property type="match status" value="1"/>
</dbReference>
<dbReference type="RefSeq" id="WP_062486088.1">
    <property type="nucleotide sequence ID" value="NZ_LN885086.1"/>
</dbReference>
<keyword evidence="7" id="KW-0347">Helicase</keyword>
<accession>A0A0S4KWK4</accession>
<protein>
    <submittedName>
        <fullName evidence="12">Metal dependent phosphohydrolase</fullName>
    </submittedName>
</protein>
<dbReference type="SMART" id="SM00487">
    <property type="entry name" value="DEXDc"/>
    <property type="match status" value="1"/>
</dbReference>
<evidence type="ECO:0000256" key="4">
    <source>
        <dbReference type="ARBA" id="ARBA00022723"/>
    </source>
</evidence>
<dbReference type="GO" id="GO:0016787">
    <property type="term" value="F:hydrolase activity"/>
    <property type="evidence" value="ECO:0007669"/>
    <property type="project" value="UniProtKB-KW"/>
</dbReference>
<dbReference type="SUPFAM" id="SSF52540">
    <property type="entry name" value="P-loop containing nucleoside triphosphate hydrolases"/>
    <property type="match status" value="1"/>
</dbReference>
<sequence>MSDHRQDFKSHSSQFFAHSANGHGKWHRLADHLASVSKLAKDFMQERNGAEEAALAGVLHDLGKYGDRFQARLHGKDQGLDHWSQGAWIALYEYRAIAAALAIQGHHVGLQRANTDALRWMNPQTLAQYHPFGLALSDSDCAHLKQRAEADGLNIQKPSHTVLKHQNGMEHAIAAMLDVRMLFSCLLDADFLDTEAHFESDAQGKRPRSEGLKLETDAALAALDTYMASLRAVPGAQIEVRQARETLWNAVTQVGQEDPGLFTLTAPTGSGKTLAMLKFALEHAKKHGLKRIVLAVPFLTVIEQIAQIYRAVFQTFPDSFVLEHHSLAGLGAEADRRDAEGASERQRRLLAENWDAPIVLTTNVQLLESIFSNRPSVCRKLHNLMDSVILFDEAQSLPQHLAVPTLAALSHLSAAYRSTVVFATATQPAFDALNEAVKKYAVSGWKPVEAVSEHRVLFAKLKRVEVHWPKVDERRSWSQLADELRDQNQALVVVNLKRHALALLERLKGEEHVFHLSTNLCAEHRRVVMDKIRGRLAAGDPCRLISTQCVEAGVDVDFPLVFRAMAPLEAVAQAAGRCNREGRLNEQGRLGQVVVFEPEDEEVWRKRFPTYGYYQATQVTQTLLKLHNNNLDINDPAVFRAYYQRLYNLNNPASQNADLTRAIQELDFVEIAKVYRLIAQDAIQVLVPWAGRYDEFLALRTEADRQGINTNWIRRAQGLAVSVYRTNDGPPAWAIPVKLRRGGVSDEWFVLEGDFYDELLGLNPPQGEQVFMA</sequence>
<keyword evidence="3" id="KW-0540">Nuclease</keyword>
<dbReference type="NCBIfam" id="TIGR01587">
    <property type="entry name" value="cas3_core"/>
    <property type="match status" value="1"/>
</dbReference>
<evidence type="ECO:0000256" key="5">
    <source>
        <dbReference type="ARBA" id="ARBA00022741"/>
    </source>
</evidence>
<dbReference type="GO" id="GO:0004386">
    <property type="term" value="F:helicase activity"/>
    <property type="evidence" value="ECO:0007669"/>
    <property type="project" value="UniProtKB-KW"/>
</dbReference>
<dbReference type="STRING" id="1715989.NITINOP_2578"/>
<dbReference type="PROSITE" id="PS51192">
    <property type="entry name" value="HELICASE_ATP_BIND_1"/>
    <property type="match status" value="1"/>
</dbReference>
<dbReference type="AlphaFoldDB" id="A0A0S4KWK4"/>
<comment type="similarity">
    <text evidence="1">In the N-terminal section; belongs to the CRISPR-associated nuclease Cas3-HD family.</text>
</comment>
<dbReference type="OrthoDB" id="9810236at2"/>
<dbReference type="GO" id="GO:0005524">
    <property type="term" value="F:ATP binding"/>
    <property type="evidence" value="ECO:0007669"/>
    <property type="project" value="UniProtKB-KW"/>
</dbReference>
<organism evidence="12 13">
    <name type="scientific">Candidatus Nitrospira inopinata</name>
    <dbReference type="NCBI Taxonomy" id="1715989"/>
    <lineage>
        <taxon>Bacteria</taxon>
        <taxon>Pseudomonadati</taxon>
        <taxon>Nitrospirota</taxon>
        <taxon>Nitrospiria</taxon>
        <taxon>Nitrospirales</taxon>
        <taxon>Nitrospiraceae</taxon>
        <taxon>Nitrospira</taxon>
    </lineage>
</organism>
<dbReference type="Pfam" id="PF00270">
    <property type="entry name" value="DEAD"/>
    <property type="match status" value="1"/>
</dbReference>
<keyword evidence="9" id="KW-0051">Antiviral defense</keyword>
<evidence type="ECO:0000256" key="9">
    <source>
        <dbReference type="ARBA" id="ARBA00023118"/>
    </source>
</evidence>
<evidence type="ECO:0000256" key="8">
    <source>
        <dbReference type="ARBA" id="ARBA00022840"/>
    </source>
</evidence>
<evidence type="ECO:0000259" key="11">
    <source>
        <dbReference type="PROSITE" id="PS51643"/>
    </source>
</evidence>
<proteinExistence type="inferred from homology"/>
<evidence type="ECO:0000256" key="7">
    <source>
        <dbReference type="ARBA" id="ARBA00022806"/>
    </source>
</evidence>
<dbReference type="CDD" id="cd17930">
    <property type="entry name" value="DEXHc_cas3"/>
    <property type="match status" value="1"/>
</dbReference>
<dbReference type="InterPro" id="IPR006474">
    <property type="entry name" value="Helicase_Cas3_CRISPR-ass_core"/>
</dbReference>
<dbReference type="KEGG" id="nio:NITINOP_2578"/>
<evidence type="ECO:0000256" key="1">
    <source>
        <dbReference type="ARBA" id="ARBA00006847"/>
    </source>
</evidence>
<dbReference type="GO" id="GO:0003676">
    <property type="term" value="F:nucleic acid binding"/>
    <property type="evidence" value="ECO:0007669"/>
    <property type="project" value="InterPro"/>
</dbReference>
<dbReference type="Gene3D" id="3.40.50.300">
    <property type="entry name" value="P-loop containing nucleotide triphosphate hydrolases"/>
    <property type="match status" value="2"/>
</dbReference>
<dbReference type="Gene3D" id="1.10.3210.30">
    <property type="match status" value="1"/>
</dbReference>
<dbReference type="InterPro" id="IPR006483">
    <property type="entry name" value="CRISPR-assoc_Cas3_HD"/>
</dbReference>
<keyword evidence="5" id="KW-0547">Nucleotide-binding</keyword>
<keyword evidence="8" id="KW-0067">ATP-binding</keyword>
<gene>
    <name evidence="12" type="ORF">NITINOP_2578</name>
</gene>
<evidence type="ECO:0000313" key="12">
    <source>
        <dbReference type="EMBL" id="CUQ67550.1"/>
    </source>
</evidence>
<dbReference type="InterPro" id="IPR054712">
    <property type="entry name" value="Cas3-like_dom"/>
</dbReference>
<dbReference type="InterPro" id="IPR038257">
    <property type="entry name" value="CRISPR-assoc_Cas3_HD_sf"/>
</dbReference>
<name>A0A0S4KWK4_9BACT</name>
<dbReference type="GO" id="GO:0051607">
    <property type="term" value="P:defense response to virus"/>
    <property type="evidence" value="ECO:0007669"/>
    <property type="project" value="UniProtKB-KW"/>
</dbReference>
<keyword evidence="13" id="KW-1185">Reference proteome</keyword>
<dbReference type="InterPro" id="IPR011545">
    <property type="entry name" value="DEAD/DEAH_box_helicase_dom"/>
</dbReference>
<feature type="domain" description="Helicase ATP-binding" evidence="10">
    <location>
        <begin position="253"/>
        <end position="445"/>
    </location>
</feature>
<dbReference type="Pfam" id="PF22590">
    <property type="entry name" value="Cas3-like_C_2"/>
    <property type="match status" value="1"/>
</dbReference>
<evidence type="ECO:0000259" key="10">
    <source>
        <dbReference type="PROSITE" id="PS51192"/>
    </source>
</evidence>
<dbReference type="SUPFAM" id="SSF109604">
    <property type="entry name" value="HD-domain/PDEase-like"/>
    <property type="match status" value="1"/>
</dbReference>
<dbReference type="InterPro" id="IPR027417">
    <property type="entry name" value="P-loop_NTPase"/>
</dbReference>
<dbReference type="EMBL" id="LN885086">
    <property type="protein sequence ID" value="CUQ67550.1"/>
    <property type="molecule type" value="Genomic_DNA"/>
</dbReference>
<keyword evidence="4" id="KW-0479">Metal-binding</keyword>
<evidence type="ECO:0000256" key="2">
    <source>
        <dbReference type="ARBA" id="ARBA00009046"/>
    </source>
</evidence>
<dbReference type="GO" id="GO:0046872">
    <property type="term" value="F:metal ion binding"/>
    <property type="evidence" value="ECO:0007669"/>
    <property type="project" value="UniProtKB-KW"/>
</dbReference>
<dbReference type="PANTHER" id="PTHR24031">
    <property type="entry name" value="RNA HELICASE"/>
    <property type="match status" value="1"/>
</dbReference>
<dbReference type="Proteomes" id="UP000066284">
    <property type="component" value="Chromosome 1"/>
</dbReference>
<evidence type="ECO:0000313" key="13">
    <source>
        <dbReference type="Proteomes" id="UP000066284"/>
    </source>
</evidence>
<dbReference type="InterPro" id="IPR014001">
    <property type="entry name" value="Helicase_ATP-bd"/>
</dbReference>
<feature type="domain" description="HD Cas3-type" evidence="11">
    <location>
        <begin position="22"/>
        <end position="192"/>
    </location>
</feature>
<reference evidence="13" key="1">
    <citation type="submission" date="2015-09" db="EMBL/GenBank/DDBJ databases">
        <authorList>
            <person name="Daims H."/>
        </authorList>
    </citation>
    <scope>NUCLEOTIDE SEQUENCE [LARGE SCALE GENOMIC DNA]</scope>
</reference>